<name>A0A0W0TX27_9GAMM</name>
<organism evidence="1 3">
    <name type="scientific">Legionella feeleii</name>
    <dbReference type="NCBI Taxonomy" id="453"/>
    <lineage>
        <taxon>Bacteria</taxon>
        <taxon>Pseudomonadati</taxon>
        <taxon>Pseudomonadota</taxon>
        <taxon>Gammaproteobacteria</taxon>
        <taxon>Legionellales</taxon>
        <taxon>Legionellaceae</taxon>
        <taxon>Legionella</taxon>
    </lineage>
</organism>
<gene>
    <name evidence="1" type="ORF">Lfee_1262</name>
    <name evidence="2" type="ORF">NCTC12022_00863</name>
</gene>
<protein>
    <submittedName>
        <fullName evidence="1">Uncharacterized protein</fullName>
    </submittedName>
</protein>
<dbReference type="EMBL" id="LNYB01000041">
    <property type="protein sequence ID" value="KTD00186.1"/>
    <property type="molecule type" value="Genomic_DNA"/>
</dbReference>
<proteinExistence type="predicted"/>
<dbReference type="AlphaFoldDB" id="A0A0W0TX27"/>
<accession>A0A0W0TX27</accession>
<dbReference type="Proteomes" id="UP000054698">
    <property type="component" value="Unassembled WGS sequence"/>
</dbReference>
<dbReference type="EMBL" id="UASS01000006">
    <property type="protein sequence ID" value="SPX60147.1"/>
    <property type="molecule type" value="Genomic_DNA"/>
</dbReference>
<keyword evidence="3" id="KW-1185">Reference proteome</keyword>
<reference evidence="2 4" key="2">
    <citation type="submission" date="2018-06" db="EMBL/GenBank/DDBJ databases">
        <authorList>
            <consortium name="Pathogen Informatics"/>
            <person name="Doyle S."/>
        </authorList>
    </citation>
    <scope>NUCLEOTIDE SEQUENCE [LARGE SCALE GENOMIC DNA]</scope>
    <source>
        <strain evidence="2 4">NCTC12022</strain>
    </source>
</reference>
<dbReference type="Proteomes" id="UP000251942">
    <property type="component" value="Unassembled WGS sequence"/>
</dbReference>
<evidence type="ECO:0000313" key="4">
    <source>
        <dbReference type="Proteomes" id="UP000251942"/>
    </source>
</evidence>
<sequence>MSILGAVIEPFMGTMLCAFAHLLNRFRITSQFVGYDYSWLGVGVHKACQEADGSPFVTIAATHPAQNRLHPQRAINSKSRR</sequence>
<reference evidence="1 3" key="1">
    <citation type="submission" date="2015-11" db="EMBL/GenBank/DDBJ databases">
        <title>Genomic analysis of 38 Legionella species identifies large and diverse effector repertoires.</title>
        <authorList>
            <person name="Burstein D."/>
            <person name="Amaro F."/>
            <person name="Zusman T."/>
            <person name="Lifshitz Z."/>
            <person name="Cohen O."/>
            <person name="Gilbert J.A."/>
            <person name="Pupko T."/>
            <person name="Shuman H.A."/>
            <person name="Segal G."/>
        </authorList>
    </citation>
    <scope>NUCLEOTIDE SEQUENCE [LARGE SCALE GENOMIC DNA]</scope>
    <source>
        <strain evidence="1 3">WO-44C</strain>
    </source>
</reference>
<evidence type="ECO:0000313" key="1">
    <source>
        <dbReference type="EMBL" id="KTD00186.1"/>
    </source>
</evidence>
<evidence type="ECO:0000313" key="3">
    <source>
        <dbReference type="Proteomes" id="UP000054698"/>
    </source>
</evidence>
<evidence type="ECO:0000313" key="2">
    <source>
        <dbReference type="EMBL" id="SPX60147.1"/>
    </source>
</evidence>